<keyword evidence="2" id="KW-1185">Reference proteome</keyword>
<dbReference type="Proteomes" id="UP000639396">
    <property type="component" value="Unassembled WGS sequence"/>
</dbReference>
<name>A0A927GX81_9BACL</name>
<gene>
    <name evidence="1" type="ORF">IDH45_00860</name>
</gene>
<evidence type="ECO:0000313" key="1">
    <source>
        <dbReference type="EMBL" id="MBD2860536.1"/>
    </source>
</evidence>
<organism evidence="1 2">
    <name type="scientific">Paenibacillus oceani</name>
    <dbReference type="NCBI Taxonomy" id="2772510"/>
    <lineage>
        <taxon>Bacteria</taxon>
        <taxon>Bacillati</taxon>
        <taxon>Bacillota</taxon>
        <taxon>Bacilli</taxon>
        <taxon>Bacillales</taxon>
        <taxon>Paenibacillaceae</taxon>
        <taxon>Paenibacillus</taxon>
    </lineage>
</organism>
<evidence type="ECO:0000313" key="2">
    <source>
        <dbReference type="Proteomes" id="UP000639396"/>
    </source>
</evidence>
<dbReference type="RefSeq" id="WP_190923752.1">
    <property type="nucleotide sequence ID" value="NZ_JACXJA010000001.1"/>
</dbReference>
<dbReference type="EMBL" id="JACXJA010000001">
    <property type="protein sequence ID" value="MBD2860536.1"/>
    <property type="molecule type" value="Genomic_DNA"/>
</dbReference>
<accession>A0A927GX81</accession>
<proteinExistence type="predicted"/>
<reference evidence="1" key="1">
    <citation type="submission" date="2020-09" db="EMBL/GenBank/DDBJ databases">
        <title>A novel bacterium of genus Paenibacillus, isolated from South China Sea.</title>
        <authorList>
            <person name="Huang H."/>
            <person name="Mo K."/>
            <person name="Hu Y."/>
        </authorList>
    </citation>
    <scope>NUCLEOTIDE SEQUENCE</scope>
    <source>
        <strain evidence="1">IB182363</strain>
    </source>
</reference>
<sequence length="53" mass="6092">MLHAIWVRHHLRPGAFWQLPRGEQLFLLASMELELAAEARLTQAAQGTKQGRR</sequence>
<comment type="caution">
    <text evidence="1">The sequence shown here is derived from an EMBL/GenBank/DDBJ whole genome shotgun (WGS) entry which is preliminary data.</text>
</comment>
<protein>
    <submittedName>
        <fullName evidence="1">Uncharacterized protein</fullName>
    </submittedName>
</protein>
<dbReference type="AlphaFoldDB" id="A0A927GX81"/>